<keyword evidence="1" id="KW-1185">Reference proteome</keyword>
<reference evidence="2" key="1">
    <citation type="submission" date="2022-11" db="UniProtKB">
        <authorList>
            <consortium name="WormBaseParasite"/>
        </authorList>
    </citation>
    <scope>IDENTIFICATION</scope>
</reference>
<sequence>MTPKTFTCLGWIRFFKLKAAYREITLNLKLNRNNGNALTYKCNFHTYNDDERFKHAEMFKNYTRDYDYLKGQLFMYCIMSKNRKT</sequence>
<dbReference type="AlphaFoldDB" id="A0A915JWZ5"/>
<dbReference type="Proteomes" id="UP000887565">
    <property type="component" value="Unplaced"/>
</dbReference>
<organism evidence="1 2">
    <name type="scientific">Romanomermis culicivorax</name>
    <name type="common">Nematode worm</name>
    <dbReference type="NCBI Taxonomy" id="13658"/>
    <lineage>
        <taxon>Eukaryota</taxon>
        <taxon>Metazoa</taxon>
        <taxon>Ecdysozoa</taxon>
        <taxon>Nematoda</taxon>
        <taxon>Enoplea</taxon>
        <taxon>Dorylaimia</taxon>
        <taxon>Mermithida</taxon>
        <taxon>Mermithoidea</taxon>
        <taxon>Mermithidae</taxon>
        <taxon>Romanomermis</taxon>
    </lineage>
</organism>
<accession>A0A915JWZ5</accession>
<protein>
    <submittedName>
        <fullName evidence="2">Uncharacterized protein</fullName>
    </submittedName>
</protein>
<name>A0A915JWZ5_ROMCU</name>
<proteinExistence type="predicted"/>
<evidence type="ECO:0000313" key="1">
    <source>
        <dbReference type="Proteomes" id="UP000887565"/>
    </source>
</evidence>
<evidence type="ECO:0000313" key="2">
    <source>
        <dbReference type="WBParaSite" id="nRc.2.0.1.t30945-RA"/>
    </source>
</evidence>
<dbReference type="WBParaSite" id="nRc.2.0.1.t30945-RA">
    <property type="protein sequence ID" value="nRc.2.0.1.t30945-RA"/>
    <property type="gene ID" value="nRc.2.0.1.g30945"/>
</dbReference>